<reference evidence="12" key="1">
    <citation type="submission" date="2022-05" db="EMBL/GenBank/DDBJ databases">
        <title>The Musa troglodytarum L. genome provides insights into the mechanism of non-climacteric behaviour and enrichment of carotenoids.</title>
        <authorList>
            <person name="Wang J."/>
        </authorList>
    </citation>
    <scope>NUCLEOTIDE SEQUENCE</scope>
    <source>
        <tissue evidence="12">Leaf</tissue>
    </source>
</reference>
<evidence type="ECO:0000313" key="12">
    <source>
        <dbReference type="EMBL" id="URD72720.1"/>
    </source>
</evidence>
<gene>
    <name evidence="12" type="ORF">MUK42_08175</name>
</gene>
<sequence length="447" mass="48541">MRILCDVCGEEEASVFCCADEAALCGACDRRVHRANKLAGKHRRLSLSGSSAQSRPACDICQEKRGFLFCHEDRAILCRDCDASVHSASHLTMKHSRFLLTGARLSAAPIPCSPSPESEAADKANAKNTVTTADQNKASVADGSAPSSATATTATSSISEYLINMCPGWRVEDLLVDDAAVVAMEDFSKGDELPPFPGADLEELAEKFPVWAPQVPQLPPPAPPAAATTTARYQPWNASKEAGRERWSEDLFAVPQISPASTPSKRPRHTLDPLKKRIFSPITKRVGGKRVGNPLTALSKPTPIRPTNQRSDYGLRFQLLSSDGYPLTSPVGIYISPLLCERYRAGKKAFEYFKKETEGSEFGSAPILGGGEERVIWRRRSSIRPRSFGSSAAASLPSPRNLSCSRSSRKDRSTPTATCRMMDMSTIGSRTYLKQLICCLGLRLGSM</sequence>
<dbReference type="GO" id="GO:0008270">
    <property type="term" value="F:zinc ion binding"/>
    <property type="evidence" value="ECO:0007669"/>
    <property type="project" value="UniProtKB-KW"/>
</dbReference>
<protein>
    <submittedName>
        <fullName evidence="12">Salt tolerance-like protein</fullName>
    </submittedName>
</protein>
<evidence type="ECO:0000256" key="7">
    <source>
        <dbReference type="ARBA" id="ARBA00023163"/>
    </source>
</evidence>
<dbReference type="Gene3D" id="3.30.160.60">
    <property type="entry name" value="Classic Zinc Finger"/>
    <property type="match status" value="1"/>
</dbReference>
<dbReference type="InterPro" id="IPR000315">
    <property type="entry name" value="Znf_B-box"/>
</dbReference>
<keyword evidence="5" id="KW-0862">Zinc</keyword>
<dbReference type="SMART" id="SM00336">
    <property type="entry name" value="BBOX"/>
    <property type="match status" value="2"/>
</dbReference>
<feature type="region of interest" description="Disordered" evidence="10">
    <location>
        <begin position="111"/>
        <end position="150"/>
    </location>
</feature>
<evidence type="ECO:0000313" key="13">
    <source>
        <dbReference type="Proteomes" id="UP001055439"/>
    </source>
</evidence>
<dbReference type="Proteomes" id="UP001055439">
    <property type="component" value="Chromosome 1"/>
</dbReference>
<accession>A0A9E7J9B0</accession>
<evidence type="ECO:0000256" key="9">
    <source>
        <dbReference type="PROSITE-ProRule" id="PRU00024"/>
    </source>
</evidence>
<dbReference type="OrthoDB" id="153872at2759"/>
<dbReference type="EMBL" id="CP097502">
    <property type="protein sequence ID" value="URD72720.1"/>
    <property type="molecule type" value="Genomic_DNA"/>
</dbReference>
<dbReference type="PROSITE" id="PS50119">
    <property type="entry name" value="ZF_BBOX"/>
    <property type="match status" value="2"/>
</dbReference>
<keyword evidence="6" id="KW-0805">Transcription regulation</keyword>
<keyword evidence="4 9" id="KW-0863">Zinc-finger</keyword>
<evidence type="ECO:0000256" key="2">
    <source>
        <dbReference type="ARBA" id="ARBA00022723"/>
    </source>
</evidence>
<dbReference type="PANTHER" id="PTHR31832">
    <property type="entry name" value="B-BOX ZINC FINGER PROTEIN 22"/>
    <property type="match status" value="1"/>
</dbReference>
<evidence type="ECO:0000256" key="1">
    <source>
        <dbReference type="ARBA" id="ARBA00004123"/>
    </source>
</evidence>
<feature type="region of interest" description="Disordered" evidence="10">
    <location>
        <begin position="388"/>
        <end position="416"/>
    </location>
</feature>
<keyword evidence="8" id="KW-0539">Nucleus</keyword>
<feature type="compositionally biased region" description="Polar residues" evidence="10">
    <location>
        <begin position="126"/>
        <end position="138"/>
    </location>
</feature>
<keyword evidence="13" id="KW-1185">Reference proteome</keyword>
<feature type="region of interest" description="Disordered" evidence="10">
    <location>
        <begin position="290"/>
        <end position="310"/>
    </location>
</feature>
<dbReference type="GO" id="GO:0005634">
    <property type="term" value="C:nucleus"/>
    <property type="evidence" value="ECO:0007669"/>
    <property type="project" value="UniProtKB-SubCell"/>
</dbReference>
<feature type="domain" description="B box-type" evidence="11">
    <location>
        <begin position="53"/>
        <end position="100"/>
    </location>
</feature>
<dbReference type="GO" id="GO:0009640">
    <property type="term" value="P:photomorphogenesis"/>
    <property type="evidence" value="ECO:0007669"/>
    <property type="project" value="TreeGrafter"/>
</dbReference>
<evidence type="ECO:0000259" key="11">
    <source>
        <dbReference type="PROSITE" id="PS50119"/>
    </source>
</evidence>
<keyword evidence="7" id="KW-0804">Transcription</keyword>
<evidence type="ECO:0000256" key="4">
    <source>
        <dbReference type="ARBA" id="ARBA00022771"/>
    </source>
</evidence>
<dbReference type="AlphaFoldDB" id="A0A9E7J9B0"/>
<comment type="subcellular location">
    <subcellularLocation>
        <location evidence="1">Nucleus</location>
    </subcellularLocation>
</comment>
<dbReference type="CDD" id="cd19821">
    <property type="entry name" value="Bbox1_BBX-like"/>
    <property type="match status" value="2"/>
</dbReference>
<keyword evidence="3" id="KW-0677">Repeat</keyword>
<evidence type="ECO:0000256" key="6">
    <source>
        <dbReference type="ARBA" id="ARBA00023015"/>
    </source>
</evidence>
<dbReference type="InterPro" id="IPR051979">
    <property type="entry name" value="B-box_zinc_finger"/>
</dbReference>
<evidence type="ECO:0000256" key="8">
    <source>
        <dbReference type="ARBA" id="ARBA00023242"/>
    </source>
</evidence>
<proteinExistence type="predicted"/>
<evidence type="ECO:0000256" key="5">
    <source>
        <dbReference type="ARBA" id="ARBA00022833"/>
    </source>
</evidence>
<dbReference type="Pfam" id="PF00643">
    <property type="entry name" value="zf-B_box"/>
    <property type="match status" value="2"/>
</dbReference>
<evidence type="ECO:0000256" key="3">
    <source>
        <dbReference type="ARBA" id="ARBA00022737"/>
    </source>
</evidence>
<feature type="domain" description="B box-type" evidence="11">
    <location>
        <begin position="1"/>
        <end position="47"/>
    </location>
</feature>
<organism evidence="12 13">
    <name type="scientific">Musa troglodytarum</name>
    <name type="common">fe'i banana</name>
    <dbReference type="NCBI Taxonomy" id="320322"/>
    <lineage>
        <taxon>Eukaryota</taxon>
        <taxon>Viridiplantae</taxon>
        <taxon>Streptophyta</taxon>
        <taxon>Embryophyta</taxon>
        <taxon>Tracheophyta</taxon>
        <taxon>Spermatophyta</taxon>
        <taxon>Magnoliopsida</taxon>
        <taxon>Liliopsida</taxon>
        <taxon>Zingiberales</taxon>
        <taxon>Musaceae</taxon>
        <taxon>Musa</taxon>
    </lineage>
</organism>
<keyword evidence="2" id="KW-0479">Metal-binding</keyword>
<dbReference type="PANTHER" id="PTHR31832:SF52">
    <property type="entry name" value="B-BOX ZINC FINGER PROTEIN 21"/>
    <property type="match status" value="1"/>
</dbReference>
<evidence type="ECO:0000256" key="10">
    <source>
        <dbReference type="SAM" id="MobiDB-lite"/>
    </source>
</evidence>
<dbReference type="GO" id="GO:0006355">
    <property type="term" value="P:regulation of DNA-templated transcription"/>
    <property type="evidence" value="ECO:0007669"/>
    <property type="project" value="TreeGrafter"/>
</dbReference>
<name>A0A9E7J9B0_9LILI</name>
<dbReference type="InterPro" id="IPR049808">
    <property type="entry name" value="CONSTANS-like_Bbox1"/>
</dbReference>